<dbReference type="EMBL" id="HF584278">
    <property type="protein sequence ID" value="CCQ43775.1"/>
    <property type="molecule type" value="Genomic_DNA"/>
</dbReference>
<accession>L8E911</accession>
<name>L8E911_HUMAN</name>
<dbReference type="AlphaFoldDB" id="L8E911"/>
<reference evidence="1" key="1">
    <citation type="journal article" date="2013" name="PLoS ONE">
        <title>Direct detection of alternative open reading frames translation products in human significantly expands the proteome.</title>
        <authorList>
            <person name="Vanderperre B."/>
            <person name="Lucier J.-F."/>
            <person name="Motard J."/>
            <person name="Tremblay G."/>
            <person name="Vanderperre S."/>
            <person name="Wisztorski M."/>
            <person name="Salzet M."/>
            <person name="Boisvert F.-M."/>
            <person name="Roucou X."/>
        </authorList>
    </citation>
    <scope>NUCLEOTIDE SEQUENCE</scope>
</reference>
<evidence type="ECO:0000313" key="1">
    <source>
        <dbReference type="EMBL" id="CCQ43775.1"/>
    </source>
</evidence>
<sequence>MMDIESGCTTATLVMPSVKRPTGGLNATLARPATRLSKCHCPLQTTTGP</sequence>
<dbReference type="OrthoDB" id="547291at2759"/>
<dbReference type="ChiTaRS" id="LOXL3">
    <property type="organism name" value="human"/>
</dbReference>
<proteinExistence type="predicted"/>
<protein>
    <submittedName>
        <fullName evidence="1">Alternative protein LOXL3</fullName>
    </submittedName>
</protein>
<gene>
    <name evidence="1" type="primary">LOXL3</name>
</gene>
<organism evidence="1">
    <name type="scientific">Homo sapiens</name>
    <name type="common">Human</name>
    <dbReference type="NCBI Taxonomy" id="9606"/>
    <lineage>
        <taxon>Eukaryota</taxon>
        <taxon>Metazoa</taxon>
        <taxon>Chordata</taxon>
        <taxon>Craniata</taxon>
        <taxon>Vertebrata</taxon>
        <taxon>Euteleostomi</taxon>
        <taxon>Mammalia</taxon>
        <taxon>Eutheria</taxon>
        <taxon>Euarchontoglires</taxon>
        <taxon>Primates</taxon>
        <taxon>Haplorrhini</taxon>
        <taxon>Catarrhini</taxon>
        <taxon>Hominidae</taxon>
        <taxon>Homo</taxon>
    </lineage>
</organism>